<dbReference type="Gene3D" id="3.90.550.10">
    <property type="entry name" value="Spore Coat Polysaccharide Biosynthesis Protein SpsA, Chain A"/>
    <property type="match status" value="1"/>
</dbReference>
<organism evidence="2 3">
    <name type="scientific">Caldicellulosiruptor naganoensis</name>
    <dbReference type="NCBI Taxonomy" id="29324"/>
    <lineage>
        <taxon>Bacteria</taxon>
        <taxon>Bacillati</taxon>
        <taxon>Bacillota</taxon>
        <taxon>Bacillota incertae sedis</taxon>
        <taxon>Caldicellulosiruptorales</taxon>
        <taxon>Caldicellulosiruptoraceae</taxon>
        <taxon>Caldicellulosiruptor</taxon>
    </lineage>
</organism>
<dbReference type="PANTHER" id="PTHR43630">
    <property type="entry name" value="POLY-BETA-1,6-N-ACETYL-D-GLUCOSAMINE SYNTHASE"/>
    <property type="match status" value="1"/>
</dbReference>
<feature type="domain" description="Glycosyltransferase 2-like" evidence="1">
    <location>
        <begin position="15"/>
        <end position="98"/>
    </location>
</feature>
<dbReference type="CDD" id="cd02511">
    <property type="entry name" value="Beta4Glucosyltransferase"/>
    <property type="match status" value="1"/>
</dbReference>
<evidence type="ECO:0000259" key="1">
    <source>
        <dbReference type="Pfam" id="PF00535"/>
    </source>
</evidence>
<keyword evidence="3" id="KW-1185">Reference proteome</keyword>
<dbReference type="EMBL" id="CP113864">
    <property type="protein sequence ID" value="WAM31529.1"/>
    <property type="molecule type" value="Genomic_DNA"/>
</dbReference>
<dbReference type="RefSeq" id="WP_045166063.1">
    <property type="nucleotide sequence ID" value="NZ_CP113864.1"/>
</dbReference>
<proteinExistence type="predicted"/>
<name>A0ABY7BG31_9FIRM</name>
<dbReference type="InterPro" id="IPR001173">
    <property type="entry name" value="Glyco_trans_2-like"/>
</dbReference>
<evidence type="ECO:0000313" key="3">
    <source>
        <dbReference type="Proteomes" id="UP001164745"/>
    </source>
</evidence>
<evidence type="ECO:0000313" key="2">
    <source>
        <dbReference type="EMBL" id="WAM31529.1"/>
    </source>
</evidence>
<sequence length="257" mass="31008">MIKNITCVILTKNSARNIENIRNVYHLFEKIVIVDDYSEDDTVKKIEEIDTEKRVKICRRKLDNFSSQRNYVSSLAETDWVFHLDSDERIDDMLIRELHMIDGNINNTYFIAFKIKRKNYFIDMHIGTEDKIRLFNKKKLYFRGEVHEDLDIKSEDKIGILKGAILHKSYQSIQDYFRKLVLYMKLEEERLKQSEKGWFYILGRLVKRTFEHFKTLIKNVIANKSFLKPLLWFCLCEAYDLLYFSIFLYVKYFKISN</sequence>
<dbReference type="Pfam" id="PF00535">
    <property type="entry name" value="Glycos_transf_2"/>
    <property type="match status" value="1"/>
</dbReference>
<accession>A0ABY7BG31</accession>
<gene>
    <name evidence="2" type="ORF">OTJ99_002419</name>
</gene>
<protein>
    <submittedName>
        <fullName evidence="2">Glycosyltransferase family 2 protein</fullName>
    </submittedName>
</protein>
<reference evidence="2" key="1">
    <citation type="submission" date="2022-12" db="EMBL/GenBank/DDBJ databases">
        <authorList>
            <person name="Bing R.G."/>
            <person name="Willard D.J."/>
            <person name="Manesh M.J.H."/>
            <person name="Laemthong T."/>
            <person name="Crosby J.R."/>
            <person name="Kelly R.M."/>
        </authorList>
    </citation>
    <scope>NUCLEOTIDE SEQUENCE</scope>
    <source>
        <strain evidence="2">DSM 8991</strain>
    </source>
</reference>
<dbReference type="PANTHER" id="PTHR43630:SF2">
    <property type="entry name" value="GLYCOSYLTRANSFERASE"/>
    <property type="match status" value="1"/>
</dbReference>
<dbReference type="InterPro" id="IPR029044">
    <property type="entry name" value="Nucleotide-diphossugar_trans"/>
</dbReference>
<dbReference type="Proteomes" id="UP001164745">
    <property type="component" value="Chromosome"/>
</dbReference>
<dbReference type="SUPFAM" id="SSF53448">
    <property type="entry name" value="Nucleotide-diphospho-sugar transferases"/>
    <property type="match status" value="1"/>
</dbReference>